<reference evidence="4 5" key="1">
    <citation type="submission" date="2019-10" db="EMBL/GenBank/DDBJ databases">
        <title>Complete genome sequence of Variovorax paradoxus 5C-2.</title>
        <authorList>
            <person name="Gogoleva N.E."/>
            <person name="Balkin A.S."/>
        </authorList>
    </citation>
    <scope>NUCLEOTIDE SEQUENCE [LARGE SCALE GENOMIC DNA]</scope>
    <source>
        <strain evidence="4 5">5C-2</strain>
    </source>
</reference>
<dbReference type="PANTHER" id="PTHR47893">
    <property type="entry name" value="REGULATORY PROTEIN PCHR"/>
    <property type="match status" value="1"/>
</dbReference>
<dbReference type="GO" id="GO:0003700">
    <property type="term" value="F:DNA-binding transcription factor activity"/>
    <property type="evidence" value="ECO:0007669"/>
    <property type="project" value="InterPro"/>
</dbReference>
<dbReference type="PANTHER" id="PTHR47893:SF1">
    <property type="entry name" value="REGULATORY PROTEIN PCHR"/>
    <property type="match status" value="1"/>
</dbReference>
<keyword evidence="2" id="KW-0804">Transcription</keyword>
<dbReference type="SMART" id="SM00342">
    <property type="entry name" value="HTH_ARAC"/>
    <property type="match status" value="1"/>
</dbReference>
<evidence type="ECO:0000256" key="2">
    <source>
        <dbReference type="ARBA" id="ARBA00023163"/>
    </source>
</evidence>
<protein>
    <submittedName>
        <fullName evidence="4">Helix-turn-helix domain-containing protein</fullName>
    </submittedName>
</protein>
<name>A0A5Q0M6L7_VARPD</name>
<proteinExistence type="predicted"/>
<dbReference type="InterPro" id="IPR053142">
    <property type="entry name" value="PchR_regulatory_protein"/>
</dbReference>
<sequence>MPIPSQTVPIQPSPFTAAALREDDFNAALIRLPTDRPLALPALHDGASREVRWPDDGGRILRLRTMPWEGASALYFDFRLNDDLHVQLAPGNELLLTFFLAGHVTGEIGSAQGRPLDFRVDRALLRTPNRDGGYLIHIPGACRNNFVQFRLRRDLLPRWLHALGVRLPARQMSELVERDDGRVLCNAALTPRVRDCLARIGDEPSDRPAFVPLFHARATELLTCVLLDLEQLLRPARSEDTHGGAAAQTVRRLRALLGEAPGQAWTVDALAQRLDLRATRLQAHVKEAEGTTVYGLLVAERLALAARLLRDTQLSVQAIAAEAGWECHGRFTAAFRKQHGVAPRDYRLQQAPPANSGA</sequence>
<dbReference type="Pfam" id="PF12833">
    <property type="entry name" value="HTH_18"/>
    <property type="match status" value="1"/>
</dbReference>
<dbReference type="InterPro" id="IPR018060">
    <property type="entry name" value="HTH_AraC"/>
</dbReference>
<organism evidence="4 5">
    <name type="scientific">Variovorax paradoxus</name>
    <dbReference type="NCBI Taxonomy" id="34073"/>
    <lineage>
        <taxon>Bacteria</taxon>
        <taxon>Pseudomonadati</taxon>
        <taxon>Pseudomonadota</taxon>
        <taxon>Betaproteobacteria</taxon>
        <taxon>Burkholderiales</taxon>
        <taxon>Comamonadaceae</taxon>
        <taxon>Variovorax</taxon>
    </lineage>
</organism>
<dbReference type="PROSITE" id="PS01124">
    <property type="entry name" value="HTH_ARAC_FAMILY_2"/>
    <property type="match status" value="1"/>
</dbReference>
<dbReference type="Proteomes" id="UP000326780">
    <property type="component" value="Chromosome"/>
</dbReference>
<dbReference type="RefSeq" id="WP_153282745.1">
    <property type="nucleotide sequence ID" value="NZ_CP045644.1"/>
</dbReference>
<dbReference type="Gene3D" id="1.10.10.60">
    <property type="entry name" value="Homeodomain-like"/>
    <property type="match status" value="1"/>
</dbReference>
<dbReference type="AlphaFoldDB" id="A0A5Q0M6L7"/>
<dbReference type="InterPro" id="IPR009057">
    <property type="entry name" value="Homeodomain-like_sf"/>
</dbReference>
<gene>
    <name evidence="4" type="ORF">GFK26_15685</name>
</gene>
<evidence type="ECO:0000313" key="4">
    <source>
        <dbReference type="EMBL" id="QFZ84092.1"/>
    </source>
</evidence>
<dbReference type="EMBL" id="CP045644">
    <property type="protein sequence ID" value="QFZ84092.1"/>
    <property type="molecule type" value="Genomic_DNA"/>
</dbReference>
<evidence type="ECO:0000313" key="5">
    <source>
        <dbReference type="Proteomes" id="UP000326780"/>
    </source>
</evidence>
<dbReference type="SUPFAM" id="SSF46689">
    <property type="entry name" value="Homeodomain-like"/>
    <property type="match status" value="1"/>
</dbReference>
<keyword evidence="1" id="KW-0805">Transcription regulation</keyword>
<evidence type="ECO:0000256" key="1">
    <source>
        <dbReference type="ARBA" id="ARBA00023015"/>
    </source>
</evidence>
<accession>A0A5Q0M6L7</accession>
<feature type="domain" description="HTH araC/xylS-type" evidence="3">
    <location>
        <begin position="251"/>
        <end position="349"/>
    </location>
</feature>
<evidence type="ECO:0000259" key="3">
    <source>
        <dbReference type="PROSITE" id="PS01124"/>
    </source>
</evidence>
<dbReference type="GO" id="GO:0043565">
    <property type="term" value="F:sequence-specific DNA binding"/>
    <property type="evidence" value="ECO:0007669"/>
    <property type="project" value="InterPro"/>
</dbReference>